<evidence type="ECO:0000256" key="8">
    <source>
        <dbReference type="RuleBase" id="RU003942"/>
    </source>
</evidence>
<protein>
    <submittedName>
        <fullName evidence="10">Small multidrug resistance pump</fullName>
    </submittedName>
</protein>
<dbReference type="FunFam" id="1.10.3730.20:FF:000001">
    <property type="entry name" value="Quaternary ammonium compound resistance transporter SugE"/>
    <property type="match status" value="1"/>
</dbReference>
<dbReference type="GO" id="GO:0015199">
    <property type="term" value="F:amino-acid betaine transmembrane transporter activity"/>
    <property type="evidence" value="ECO:0007669"/>
    <property type="project" value="TreeGrafter"/>
</dbReference>
<keyword evidence="11" id="KW-1185">Reference proteome</keyword>
<evidence type="ECO:0000256" key="5">
    <source>
        <dbReference type="ARBA" id="ARBA00022989"/>
    </source>
</evidence>
<evidence type="ECO:0000313" key="11">
    <source>
        <dbReference type="Proteomes" id="UP000533469"/>
    </source>
</evidence>
<feature type="transmembrane region" description="Helical" evidence="9">
    <location>
        <begin position="61"/>
        <end position="82"/>
    </location>
</feature>
<dbReference type="SUPFAM" id="SSF103481">
    <property type="entry name" value="Multidrug resistance efflux transporter EmrE"/>
    <property type="match status" value="1"/>
</dbReference>
<dbReference type="InterPro" id="IPR037185">
    <property type="entry name" value="EmrE-like"/>
</dbReference>
<keyword evidence="2" id="KW-0813">Transport</keyword>
<dbReference type="GO" id="GO:0015297">
    <property type="term" value="F:antiporter activity"/>
    <property type="evidence" value="ECO:0007669"/>
    <property type="project" value="TreeGrafter"/>
</dbReference>
<dbReference type="Gene3D" id="1.10.3730.20">
    <property type="match status" value="1"/>
</dbReference>
<dbReference type="InterPro" id="IPR000390">
    <property type="entry name" value="Small_drug/metabolite_transptr"/>
</dbReference>
<keyword evidence="3" id="KW-1003">Cell membrane</keyword>
<dbReference type="GO" id="GO:0031460">
    <property type="term" value="P:glycine betaine transport"/>
    <property type="evidence" value="ECO:0007669"/>
    <property type="project" value="TreeGrafter"/>
</dbReference>
<dbReference type="Pfam" id="PF00893">
    <property type="entry name" value="Multi_Drug_Res"/>
    <property type="match status" value="1"/>
</dbReference>
<evidence type="ECO:0000256" key="6">
    <source>
        <dbReference type="ARBA" id="ARBA00023136"/>
    </source>
</evidence>
<keyword evidence="5 9" id="KW-1133">Transmembrane helix</keyword>
<sequence>MSLFATYIVLLIAIAAEVVGTTAMSRSDGLTKLGPSLITLVGYAIAFWCLSIVLRTMPTGIAYAVWAGLGIVLITAVSWIFYGQKLDAPALIGLGLIVAGVLVINLFSNSVVH</sequence>
<evidence type="ECO:0000256" key="3">
    <source>
        <dbReference type="ARBA" id="ARBA00022475"/>
    </source>
</evidence>
<keyword evidence="6 9" id="KW-0472">Membrane</keyword>
<name>A0A839ZEF1_9HYPH</name>
<feature type="transmembrane region" description="Helical" evidence="9">
    <location>
        <begin position="36"/>
        <end position="54"/>
    </location>
</feature>
<accession>A0A839ZEF1</accession>
<comment type="similarity">
    <text evidence="7 8">Belongs to the drug/metabolite transporter (DMT) superfamily. Small multidrug resistance (SMR) (TC 2.A.7.1) family.</text>
</comment>
<comment type="caution">
    <text evidence="10">The sequence shown here is derived from an EMBL/GenBank/DDBJ whole genome shotgun (WGS) entry which is preliminary data.</text>
</comment>
<proteinExistence type="inferred from homology"/>
<organism evidence="10 11">
    <name type="scientific">Ancylobacter tetraedralis</name>
    <dbReference type="NCBI Taxonomy" id="217068"/>
    <lineage>
        <taxon>Bacteria</taxon>
        <taxon>Pseudomonadati</taxon>
        <taxon>Pseudomonadota</taxon>
        <taxon>Alphaproteobacteria</taxon>
        <taxon>Hyphomicrobiales</taxon>
        <taxon>Xanthobacteraceae</taxon>
        <taxon>Ancylobacter</taxon>
    </lineage>
</organism>
<dbReference type="Proteomes" id="UP000533469">
    <property type="component" value="Unassembled WGS sequence"/>
</dbReference>
<evidence type="ECO:0000256" key="7">
    <source>
        <dbReference type="ARBA" id="ARBA00038032"/>
    </source>
</evidence>
<evidence type="ECO:0000256" key="1">
    <source>
        <dbReference type="ARBA" id="ARBA00004651"/>
    </source>
</evidence>
<dbReference type="GO" id="GO:0005886">
    <property type="term" value="C:plasma membrane"/>
    <property type="evidence" value="ECO:0007669"/>
    <property type="project" value="UniProtKB-SubCell"/>
</dbReference>
<reference evidence="10 11" key="1">
    <citation type="submission" date="2020-08" db="EMBL/GenBank/DDBJ databases">
        <title>Genomic Encyclopedia of Type Strains, Phase IV (KMG-IV): sequencing the most valuable type-strain genomes for metagenomic binning, comparative biology and taxonomic classification.</title>
        <authorList>
            <person name="Goeker M."/>
        </authorList>
    </citation>
    <scope>NUCLEOTIDE SEQUENCE [LARGE SCALE GENOMIC DNA]</scope>
    <source>
        <strain evidence="10 11">DSM 5895</strain>
    </source>
</reference>
<dbReference type="InterPro" id="IPR045324">
    <property type="entry name" value="Small_multidrug_res"/>
</dbReference>
<evidence type="ECO:0000313" key="10">
    <source>
        <dbReference type="EMBL" id="MBB3773260.1"/>
    </source>
</evidence>
<dbReference type="PANTHER" id="PTHR30561:SF1">
    <property type="entry name" value="MULTIDRUG TRANSPORTER EMRE"/>
    <property type="match status" value="1"/>
</dbReference>
<dbReference type="GO" id="GO:1990961">
    <property type="term" value="P:xenobiotic detoxification by transmembrane export across the plasma membrane"/>
    <property type="evidence" value="ECO:0007669"/>
    <property type="project" value="UniProtKB-ARBA"/>
</dbReference>
<evidence type="ECO:0000256" key="4">
    <source>
        <dbReference type="ARBA" id="ARBA00022692"/>
    </source>
</evidence>
<dbReference type="PANTHER" id="PTHR30561">
    <property type="entry name" value="SMR FAMILY PROTON-DEPENDENT DRUG EFFLUX TRANSPORTER SUGE"/>
    <property type="match status" value="1"/>
</dbReference>
<dbReference type="AlphaFoldDB" id="A0A839ZEF1"/>
<gene>
    <name evidence="10" type="ORF">FHS55_003893</name>
</gene>
<dbReference type="GO" id="GO:0015220">
    <property type="term" value="F:choline transmembrane transporter activity"/>
    <property type="evidence" value="ECO:0007669"/>
    <property type="project" value="TreeGrafter"/>
</dbReference>
<feature type="transmembrane region" description="Helical" evidence="9">
    <location>
        <begin position="88"/>
        <end position="107"/>
    </location>
</feature>
<dbReference type="EMBL" id="JACICD010000009">
    <property type="protein sequence ID" value="MBB3773260.1"/>
    <property type="molecule type" value="Genomic_DNA"/>
</dbReference>
<evidence type="ECO:0000256" key="2">
    <source>
        <dbReference type="ARBA" id="ARBA00022448"/>
    </source>
</evidence>
<comment type="subcellular location">
    <subcellularLocation>
        <location evidence="1 8">Cell membrane</location>
        <topology evidence="1 8">Multi-pass membrane protein</topology>
    </subcellularLocation>
</comment>
<evidence type="ECO:0000256" key="9">
    <source>
        <dbReference type="SAM" id="Phobius"/>
    </source>
</evidence>
<keyword evidence="4 8" id="KW-0812">Transmembrane</keyword>